<dbReference type="InterPro" id="IPR036390">
    <property type="entry name" value="WH_DNA-bd_sf"/>
</dbReference>
<feature type="domain" description="Tr-type G" evidence="9">
    <location>
        <begin position="1"/>
        <end position="172"/>
    </location>
</feature>
<organism evidence="10 11">
    <name type="scientific">Anaerosolibacter carboniphilus</name>
    <dbReference type="NCBI Taxonomy" id="1417629"/>
    <lineage>
        <taxon>Bacteria</taxon>
        <taxon>Bacillati</taxon>
        <taxon>Bacillota</taxon>
        <taxon>Clostridia</taxon>
        <taxon>Peptostreptococcales</taxon>
        <taxon>Thermotaleaceae</taxon>
        <taxon>Anaerosolibacter</taxon>
    </lineage>
</organism>
<dbReference type="PANTHER" id="PTHR43721">
    <property type="entry name" value="ELONGATION FACTOR TU-RELATED"/>
    <property type="match status" value="1"/>
</dbReference>
<evidence type="ECO:0000256" key="7">
    <source>
        <dbReference type="ARBA" id="ARBA00025526"/>
    </source>
</evidence>
<reference evidence="10 11" key="1">
    <citation type="submission" date="2020-08" db="EMBL/GenBank/DDBJ databases">
        <title>Genomic Encyclopedia of Type Strains, Phase IV (KMG-IV): sequencing the most valuable type-strain genomes for metagenomic binning, comparative biology and taxonomic classification.</title>
        <authorList>
            <person name="Goeker M."/>
        </authorList>
    </citation>
    <scope>NUCLEOTIDE SEQUENCE [LARGE SCALE GENOMIC DNA]</scope>
    <source>
        <strain evidence="10 11">DSM 103526</strain>
    </source>
</reference>
<dbReference type="SUPFAM" id="SSF50465">
    <property type="entry name" value="EF-Tu/eEF-1alpha/eIF2-gamma C-terminal domain"/>
    <property type="match status" value="1"/>
</dbReference>
<dbReference type="InterPro" id="IPR050055">
    <property type="entry name" value="EF-Tu_GTPase"/>
</dbReference>
<evidence type="ECO:0000259" key="9">
    <source>
        <dbReference type="PROSITE" id="PS51722"/>
    </source>
</evidence>
<dbReference type="PANTHER" id="PTHR43721:SF22">
    <property type="entry name" value="ELONGATION FACTOR TU, MITOCHONDRIAL"/>
    <property type="match status" value="1"/>
</dbReference>
<dbReference type="FunFam" id="3.40.50.300:FF:001064">
    <property type="entry name" value="Selenocysteine-specific translation elongation factor"/>
    <property type="match status" value="1"/>
</dbReference>
<dbReference type="GO" id="GO:0005737">
    <property type="term" value="C:cytoplasm"/>
    <property type="evidence" value="ECO:0007669"/>
    <property type="project" value="UniProtKB-SubCell"/>
</dbReference>
<dbReference type="InterPro" id="IPR004161">
    <property type="entry name" value="EFTu-like_2"/>
</dbReference>
<keyword evidence="11" id="KW-1185">Reference proteome</keyword>
<protein>
    <recommendedName>
        <fullName evidence="2">Selenocysteine-specific elongation factor</fullName>
    </recommendedName>
    <alternativeName>
        <fullName evidence="8">SelB translation factor</fullName>
    </alternativeName>
</protein>
<keyword evidence="4" id="KW-0547">Nucleotide-binding</keyword>
<evidence type="ECO:0000256" key="5">
    <source>
        <dbReference type="ARBA" id="ARBA00022917"/>
    </source>
</evidence>
<keyword evidence="5" id="KW-0648">Protein biosynthesis</keyword>
<dbReference type="PROSITE" id="PS51722">
    <property type="entry name" value="G_TR_2"/>
    <property type="match status" value="1"/>
</dbReference>
<comment type="function">
    <text evidence="7">Translation factor necessary for the incorporation of selenocysteine into proteins. It probably replaces EF-Tu for the insertion of selenocysteine directed by the UGA codon. SelB binds GTP and GDP.</text>
</comment>
<keyword evidence="6" id="KW-0342">GTP-binding</keyword>
<dbReference type="EMBL" id="JACHEN010000004">
    <property type="protein sequence ID" value="MBB6214858.1"/>
    <property type="molecule type" value="Genomic_DNA"/>
</dbReference>
<dbReference type="Pfam" id="PF00009">
    <property type="entry name" value="GTP_EFTU"/>
    <property type="match status" value="1"/>
</dbReference>
<dbReference type="PROSITE" id="PS00301">
    <property type="entry name" value="G_TR_1"/>
    <property type="match status" value="1"/>
</dbReference>
<dbReference type="InterPro" id="IPR057335">
    <property type="entry name" value="Beta-barrel_SelB"/>
</dbReference>
<gene>
    <name evidence="10" type="ORF">HNQ80_000943</name>
</gene>
<dbReference type="GO" id="GO:0003723">
    <property type="term" value="F:RNA binding"/>
    <property type="evidence" value="ECO:0007669"/>
    <property type="project" value="InterPro"/>
</dbReference>
<dbReference type="Proteomes" id="UP000579281">
    <property type="component" value="Unassembled WGS sequence"/>
</dbReference>
<evidence type="ECO:0000313" key="11">
    <source>
        <dbReference type="Proteomes" id="UP000579281"/>
    </source>
</evidence>
<evidence type="ECO:0000256" key="1">
    <source>
        <dbReference type="ARBA" id="ARBA00004496"/>
    </source>
</evidence>
<dbReference type="InterPro" id="IPR005225">
    <property type="entry name" value="Small_GTP-bd"/>
</dbReference>
<dbReference type="SUPFAM" id="SSF52540">
    <property type="entry name" value="P-loop containing nucleoside triphosphate hydrolases"/>
    <property type="match status" value="1"/>
</dbReference>
<dbReference type="InterPro" id="IPR000795">
    <property type="entry name" value="T_Tr_GTP-bd_dom"/>
</dbReference>
<dbReference type="Gene3D" id="2.40.30.10">
    <property type="entry name" value="Translation factors"/>
    <property type="match status" value="1"/>
</dbReference>
<dbReference type="CDD" id="cd04171">
    <property type="entry name" value="SelB"/>
    <property type="match status" value="1"/>
</dbReference>
<dbReference type="Gene3D" id="3.40.50.300">
    <property type="entry name" value="P-loop containing nucleotide triphosphate hydrolases"/>
    <property type="match status" value="1"/>
</dbReference>
<dbReference type="InterPro" id="IPR015190">
    <property type="entry name" value="Elong_fac_SelB-wing-hlx_typ-2"/>
</dbReference>
<evidence type="ECO:0000256" key="6">
    <source>
        <dbReference type="ARBA" id="ARBA00023134"/>
    </source>
</evidence>
<dbReference type="Pfam" id="PF25461">
    <property type="entry name" value="Beta-barrel_SelB"/>
    <property type="match status" value="1"/>
</dbReference>
<dbReference type="InterPro" id="IPR004535">
    <property type="entry name" value="Transl_elong_SelB"/>
</dbReference>
<dbReference type="GO" id="GO:0003924">
    <property type="term" value="F:GTPase activity"/>
    <property type="evidence" value="ECO:0007669"/>
    <property type="project" value="InterPro"/>
</dbReference>
<dbReference type="SUPFAM" id="SSF46785">
    <property type="entry name" value="Winged helix' DNA-binding domain"/>
    <property type="match status" value="3"/>
</dbReference>
<keyword evidence="10" id="KW-0251">Elongation factor</keyword>
<dbReference type="Gene3D" id="1.10.10.10">
    <property type="entry name" value="Winged helix-like DNA-binding domain superfamily/Winged helix DNA-binding domain"/>
    <property type="match status" value="1"/>
</dbReference>
<dbReference type="PRINTS" id="PR00315">
    <property type="entry name" value="ELONGATNFCT"/>
</dbReference>
<dbReference type="NCBIfam" id="TIGR00231">
    <property type="entry name" value="small_GTP"/>
    <property type="match status" value="1"/>
</dbReference>
<dbReference type="Gene3D" id="1.10.10.2770">
    <property type="match status" value="1"/>
</dbReference>
<dbReference type="InterPro" id="IPR031157">
    <property type="entry name" value="G_TR_CS"/>
</dbReference>
<dbReference type="CDD" id="cd03696">
    <property type="entry name" value="SelB_II"/>
    <property type="match status" value="1"/>
</dbReference>
<dbReference type="InterPro" id="IPR009001">
    <property type="entry name" value="Transl_elong_EF1A/Init_IF2_C"/>
</dbReference>
<evidence type="ECO:0000256" key="4">
    <source>
        <dbReference type="ARBA" id="ARBA00022741"/>
    </source>
</evidence>
<dbReference type="GO" id="GO:0005525">
    <property type="term" value="F:GTP binding"/>
    <property type="evidence" value="ECO:0007669"/>
    <property type="project" value="UniProtKB-KW"/>
</dbReference>
<dbReference type="InterPro" id="IPR036388">
    <property type="entry name" value="WH-like_DNA-bd_sf"/>
</dbReference>
<comment type="subcellular location">
    <subcellularLocation>
        <location evidence="1">Cytoplasm</location>
    </subcellularLocation>
</comment>
<dbReference type="GO" id="GO:0003746">
    <property type="term" value="F:translation elongation factor activity"/>
    <property type="evidence" value="ECO:0007669"/>
    <property type="project" value="UniProtKB-KW"/>
</dbReference>
<dbReference type="GO" id="GO:0001514">
    <property type="term" value="P:selenocysteine incorporation"/>
    <property type="evidence" value="ECO:0007669"/>
    <property type="project" value="InterPro"/>
</dbReference>
<dbReference type="Pfam" id="PF09107">
    <property type="entry name" value="WHD_3rd_SelB"/>
    <property type="match status" value="1"/>
</dbReference>
<dbReference type="InterPro" id="IPR015191">
    <property type="entry name" value="SelB_WHD4"/>
</dbReference>
<dbReference type="InterPro" id="IPR009000">
    <property type="entry name" value="Transl_B-barrel_sf"/>
</dbReference>
<keyword evidence="3" id="KW-0963">Cytoplasm</keyword>
<dbReference type="RefSeq" id="WP_184308627.1">
    <property type="nucleotide sequence ID" value="NZ_JACHEN010000004.1"/>
</dbReference>
<evidence type="ECO:0000256" key="3">
    <source>
        <dbReference type="ARBA" id="ARBA00022490"/>
    </source>
</evidence>
<dbReference type="NCBIfam" id="TIGR00475">
    <property type="entry name" value="selB"/>
    <property type="match status" value="1"/>
</dbReference>
<evidence type="ECO:0000256" key="8">
    <source>
        <dbReference type="ARBA" id="ARBA00031615"/>
    </source>
</evidence>
<evidence type="ECO:0000313" key="10">
    <source>
        <dbReference type="EMBL" id="MBB6214858.1"/>
    </source>
</evidence>
<dbReference type="Pfam" id="PF03144">
    <property type="entry name" value="GTP_EFTU_D2"/>
    <property type="match status" value="1"/>
</dbReference>
<name>A0A841KRT2_9FIRM</name>
<dbReference type="CDD" id="cd15491">
    <property type="entry name" value="selB_III"/>
    <property type="match status" value="1"/>
</dbReference>
<evidence type="ECO:0000256" key="2">
    <source>
        <dbReference type="ARBA" id="ARBA00015953"/>
    </source>
</evidence>
<sequence length="630" mass="72099">MKNIVIGTSGHIDHGKTTLIKALTGTDTDRLKEEKKRGITIELGFAHFDLPSGRRAGIIDVPGHERFIKNMLAGVGGIDIVLLVVAADEGFMPQTQEHLNILSILEVKKGIIVLTKTDKVDEEWLELVQEEVRQKTNGTFLESSPIIPVSSSQGIGLEKLVQLIDQLTEETEEKDMRTPFRLPVDRVFTLSGFGTVVTGTQIEGTLATDSLITIYPQDIQAKIRSIQVHGKSVNESYAGQRVAVNLAGIKVEEILRGNVLAEKNSMKSTTMLDIKLNLLKDVSRVLKNRERLRFHHGTSEIFCRVVLLDREELEPGDSCYAQLRLEEYTVAKRGDHFVLRFYSPMETIGGGIILEPNPKKHKRFKEDTLEDLKVKEEGSPEDIIDKIIKQYGNKFETIGYYATQTGMSETMIEEIIGNLILEGSVIRFSNQITHRTYLDTVEEEIIKLLNEYHGKYPLKAGMLKEELRNKVLPHAKGRLYDSLLEHYEKNQIIKVKGNIVSAYNFEVDFTEEQEKIKNEIENIYLKAEFNPPMPEEFIKSNKDEKHNRMVFNALLDMNRLVKINDEIVFHVEHYDRAIEILKEFIQQHKEITLSQFRDCLNTTRKYALPLLEHFDQIKLTKRTGDKRILF</sequence>
<proteinExistence type="predicted"/>
<dbReference type="InterPro" id="IPR027417">
    <property type="entry name" value="P-loop_NTPase"/>
</dbReference>
<dbReference type="Pfam" id="PF09106">
    <property type="entry name" value="WHD_2nd_SelB"/>
    <property type="match status" value="1"/>
</dbReference>
<dbReference type="SUPFAM" id="SSF50447">
    <property type="entry name" value="Translation proteins"/>
    <property type="match status" value="1"/>
</dbReference>
<dbReference type="AlphaFoldDB" id="A0A841KRT2"/>
<accession>A0A841KRT2</accession>
<comment type="caution">
    <text evidence="10">The sequence shown here is derived from an EMBL/GenBank/DDBJ whole genome shotgun (WGS) entry which is preliminary data.</text>
</comment>